<evidence type="ECO:0000256" key="6">
    <source>
        <dbReference type="ARBA" id="ARBA00022692"/>
    </source>
</evidence>
<dbReference type="Pfam" id="PF00420">
    <property type="entry name" value="Oxidored_q2"/>
    <property type="match status" value="1"/>
</dbReference>
<keyword evidence="11" id="KW-1003">Cell membrane</keyword>
<dbReference type="HAMAP" id="MF_01456">
    <property type="entry name" value="NDH1_NuoK"/>
    <property type="match status" value="1"/>
</dbReference>
<keyword evidence="5" id="KW-0997">Cell inner membrane</keyword>
<keyword evidence="7 11" id="KW-0874">Quinone</keyword>
<evidence type="ECO:0000256" key="11">
    <source>
        <dbReference type="HAMAP-Rule" id="MF_01456"/>
    </source>
</evidence>
<keyword evidence="6 11" id="KW-0812">Transmembrane</keyword>
<evidence type="ECO:0000313" key="13">
    <source>
        <dbReference type="Proteomes" id="UP000603434"/>
    </source>
</evidence>
<feature type="transmembrane region" description="Helical" evidence="11">
    <location>
        <begin position="60"/>
        <end position="82"/>
    </location>
</feature>
<dbReference type="EC" id="7.1.1.-" evidence="11"/>
<keyword evidence="11" id="KW-0520">NAD</keyword>
<dbReference type="NCBIfam" id="NF004320">
    <property type="entry name" value="PRK05715.1-2"/>
    <property type="match status" value="1"/>
</dbReference>
<organism evidence="12 13">
    <name type="scientific">Candidatus Desulfatibia profunda</name>
    <dbReference type="NCBI Taxonomy" id="2841695"/>
    <lineage>
        <taxon>Bacteria</taxon>
        <taxon>Pseudomonadati</taxon>
        <taxon>Thermodesulfobacteriota</taxon>
        <taxon>Desulfobacteria</taxon>
        <taxon>Desulfobacterales</taxon>
        <taxon>Desulfobacterales incertae sedis</taxon>
        <taxon>Candidatus Desulfatibia</taxon>
    </lineage>
</organism>
<gene>
    <name evidence="11 12" type="primary">nuoK</name>
    <name evidence="12" type="ORF">H8E23_12855</name>
</gene>
<evidence type="ECO:0000256" key="2">
    <source>
        <dbReference type="ARBA" id="ARBA00004141"/>
    </source>
</evidence>
<dbReference type="FunFam" id="1.10.287.3510:FF:000001">
    <property type="entry name" value="NADH-quinone oxidoreductase subunit K"/>
    <property type="match status" value="1"/>
</dbReference>
<keyword evidence="9 11" id="KW-1133">Transmembrane helix</keyword>
<comment type="catalytic activity">
    <reaction evidence="11">
        <text>a quinone + NADH + 5 H(+)(in) = a quinol + NAD(+) + 4 H(+)(out)</text>
        <dbReference type="Rhea" id="RHEA:57888"/>
        <dbReference type="ChEBI" id="CHEBI:15378"/>
        <dbReference type="ChEBI" id="CHEBI:24646"/>
        <dbReference type="ChEBI" id="CHEBI:57540"/>
        <dbReference type="ChEBI" id="CHEBI:57945"/>
        <dbReference type="ChEBI" id="CHEBI:132124"/>
    </reaction>
</comment>
<dbReference type="GO" id="GO:0050136">
    <property type="term" value="F:NADH dehydrogenase (quinone) (non-electrogenic) activity"/>
    <property type="evidence" value="ECO:0007669"/>
    <property type="project" value="UniProtKB-UniRule"/>
</dbReference>
<protein>
    <recommendedName>
        <fullName evidence="11">NADH-quinone oxidoreductase subunit K</fullName>
        <ecNumber evidence="11">7.1.1.-</ecNumber>
    </recommendedName>
    <alternativeName>
        <fullName evidence="11">NADH dehydrogenase I subunit K</fullName>
    </alternativeName>
    <alternativeName>
        <fullName evidence="11">NDH-1 subunit K</fullName>
    </alternativeName>
</protein>
<dbReference type="GO" id="GO:0005886">
    <property type="term" value="C:plasma membrane"/>
    <property type="evidence" value="ECO:0007669"/>
    <property type="project" value="UniProtKB-SubCell"/>
</dbReference>
<sequence length="97" mass="10370">MIVPYSHVLVLAGILFLMGMFCAVTRRNLIMILLGLEIMLNAAVVAFVGAALRWQHLEGQAVAIFVLAIAAAEVSIGLALVVRVYKQTGSIDPGAYN</sequence>
<keyword evidence="12" id="KW-0560">Oxidoreductase</keyword>
<dbReference type="Proteomes" id="UP000603434">
    <property type="component" value="Unassembled WGS sequence"/>
</dbReference>
<proteinExistence type="inferred from homology"/>
<comment type="caution">
    <text evidence="12">The sequence shown here is derived from an EMBL/GenBank/DDBJ whole genome shotgun (WGS) entry which is preliminary data.</text>
</comment>
<dbReference type="InterPro" id="IPR001133">
    <property type="entry name" value="NADH_UbQ_OxRdtase_chain4L/K"/>
</dbReference>
<dbReference type="Gene3D" id="1.10.287.3510">
    <property type="match status" value="1"/>
</dbReference>
<comment type="subcellular location">
    <subcellularLocation>
        <location evidence="11">Cell membrane</location>
        <topology evidence="11">Multi-pass membrane protein</topology>
    </subcellularLocation>
    <subcellularLocation>
        <location evidence="2">Membrane</location>
        <topology evidence="2">Multi-pass membrane protein</topology>
    </subcellularLocation>
</comment>
<accession>A0A8J6NTF8</accession>
<evidence type="ECO:0000256" key="10">
    <source>
        <dbReference type="ARBA" id="ARBA00023136"/>
    </source>
</evidence>
<keyword evidence="8 11" id="KW-1278">Translocase</keyword>
<dbReference type="GO" id="GO:0042773">
    <property type="term" value="P:ATP synthesis coupled electron transport"/>
    <property type="evidence" value="ECO:0007669"/>
    <property type="project" value="InterPro"/>
</dbReference>
<name>A0A8J6NTF8_9BACT</name>
<dbReference type="PANTHER" id="PTHR11434:SF16">
    <property type="entry name" value="NADH-UBIQUINONE OXIDOREDUCTASE CHAIN 4L"/>
    <property type="match status" value="1"/>
</dbReference>
<dbReference type="GO" id="GO:0030964">
    <property type="term" value="C:NADH dehydrogenase complex"/>
    <property type="evidence" value="ECO:0007669"/>
    <property type="project" value="TreeGrafter"/>
</dbReference>
<evidence type="ECO:0000313" key="12">
    <source>
        <dbReference type="EMBL" id="MBC8362275.1"/>
    </source>
</evidence>
<evidence type="ECO:0000256" key="1">
    <source>
        <dbReference type="ARBA" id="ARBA00002378"/>
    </source>
</evidence>
<evidence type="ECO:0000256" key="4">
    <source>
        <dbReference type="ARBA" id="ARBA00022448"/>
    </source>
</evidence>
<evidence type="ECO:0000256" key="7">
    <source>
        <dbReference type="ARBA" id="ARBA00022719"/>
    </source>
</evidence>
<dbReference type="GO" id="GO:0048038">
    <property type="term" value="F:quinone binding"/>
    <property type="evidence" value="ECO:0007669"/>
    <property type="project" value="UniProtKB-KW"/>
</dbReference>
<comment type="function">
    <text evidence="1 11">NDH-1 shuttles electrons from NADH, via FMN and iron-sulfur (Fe-S) centers, to quinones in the respiratory chain. The immediate electron acceptor for the enzyme in this species is believed to be ubiquinone. Couples the redox reaction to proton translocation (for every two electrons transferred, four hydrogen ions are translocated across the cytoplasmic membrane), and thus conserves the redox energy in a proton gradient.</text>
</comment>
<feature type="transmembrane region" description="Helical" evidence="11">
    <location>
        <begin position="31"/>
        <end position="54"/>
    </location>
</feature>
<dbReference type="EMBL" id="JACNJH010000178">
    <property type="protein sequence ID" value="MBC8362275.1"/>
    <property type="molecule type" value="Genomic_DNA"/>
</dbReference>
<keyword evidence="10 11" id="KW-0472">Membrane</keyword>
<comment type="similarity">
    <text evidence="3 11">Belongs to the complex I subunit 4L family.</text>
</comment>
<dbReference type="InterPro" id="IPR039428">
    <property type="entry name" value="NUOK/Mnh_C1-like"/>
</dbReference>
<keyword evidence="4 11" id="KW-0813">Transport</keyword>
<reference evidence="12 13" key="1">
    <citation type="submission" date="2020-08" db="EMBL/GenBank/DDBJ databases">
        <title>Bridging the membrane lipid divide: bacteria of the FCB group superphylum have the potential to synthesize archaeal ether lipids.</title>
        <authorList>
            <person name="Villanueva L."/>
            <person name="Von Meijenfeldt F.A.B."/>
            <person name="Westbye A.B."/>
            <person name="Yadav S."/>
            <person name="Hopmans E.C."/>
            <person name="Dutilh B.E."/>
            <person name="Sinninghe Damste J.S."/>
        </authorList>
    </citation>
    <scope>NUCLEOTIDE SEQUENCE [LARGE SCALE GENOMIC DNA]</scope>
    <source>
        <strain evidence="12">NIOZ-UU30</strain>
    </source>
</reference>
<evidence type="ECO:0000256" key="9">
    <source>
        <dbReference type="ARBA" id="ARBA00022989"/>
    </source>
</evidence>
<evidence type="ECO:0000256" key="3">
    <source>
        <dbReference type="ARBA" id="ARBA00010519"/>
    </source>
</evidence>
<keyword evidence="11" id="KW-0830">Ubiquinone</keyword>
<evidence type="ECO:0000256" key="5">
    <source>
        <dbReference type="ARBA" id="ARBA00022519"/>
    </source>
</evidence>
<dbReference type="AlphaFoldDB" id="A0A8J6NTF8"/>
<evidence type="ECO:0000256" key="8">
    <source>
        <dbReference type="ARBA" id="ARBA00022967"/>
    </source>
</evidence>
<comment type="subunit">
    <text evidence="11">NDH-1 is composed of 14 different subunits. Subunits NuoA, H, J, K, L, M, N constitute the membrane sector of the complex.</text>
</comment>
<dbReference type="PANTHER" id="PTHR11434">
    <property type="entry name" value="NADH-UBIQUINONE OXIDOREDUCTASE SUBUNIT ND4L"/>
    <property type="match status" value="1"/>
</dbReference>
<feature type="transmembrane region" description="Helical" evidence="11">
    <location>
        <begin position="6"/>
        <end position="24"/>
    </location>
</feature>